<dbReference type="EC" id="2.7.10.1" evidence="2"/>
<reference evidence="20 21" key="1">
    <citation type="submission" date="2024-04" db="EMBL/GenBank/DDBJ databases">
        <title>Tritrichomonas musculus Genome.</title>
        <authorList>
            <person name="Alves-Ferreira E."/>
            <person name="Grigg M."/>
            <person name="Lorenzi H."/>
            <person name="Galac M."/>
        </authorList>
    </citation>
    <scope>NUCLEOTIDE SEQUENCE [LARGE SCALE GENOMIC DNA]</scope>
    <source>
        <strain evidence="20 21">EAF2021</strain>
    </source>
</reference>
<dbReference type="PANTHER" id="PTHR46987">
    <property type="entry name" value="NEUROHYPOPHYSIAL HORMONES, N-TERMINAL DOMAIN CONTAINING PROTEIN"/>
    <property type="match status" value="1"/>
</dbReference>
<feature type="compositionally biased region" description="Polar residues" evidence="16">
    <location>
        <begin position="167"/>
        <end position="177"/>
    </location>
</feature>
<dbReference type="InterPro" id="IPR009030">
    <property type="entry name" value="Growth_fac_rcpt_cys_sf"/>
</dbReference>
<evidence type="ECO:0000256" key="6">
    <source>
        <dbReference type="ARBA" id="ARBA00022729"/>
    </source>
</evidence>
<dbReference type="Gene3D" id="2.10.220.10">
    <property type="entry name" value="Hormone Receptor, Insulin-like Growth Factor Receptor 1, Chain A, domain 2"/>
    <property type="match status" value="5"/>
</dbReference>
<sequence>MLISLLPLFALSENFSKPNYITYTQPNLYAFNLTAGRYKVTCYGAQGGYSFAGGGFGNIGGRGASVSAYINIIGTFKTFYALIGGQGQSGSTGLAPGGFNGGGSSGWCKKWKHHWHHKQHRNGPGGGGGATELRYLINDIAYRIIVAAGGSGASYGSPGAPGGGLTGYNSYGPSARTNQNGGNQNGQGSSGNTAKYYPSSGGGGGYRGGLEGVASNSDPVGAVSDSGSSYISGFEGCTPNPEIIMDSGVMTPGVRDGNGYLQIDQVYECPENCISCSGPNQCKICDAQYRLYDGLCYSTCPVGSIDRSTYCEKCDSSCLDCSEIATNCTSCLEGFYLYMGKCYAKCPVGTFEYDKECKENCPLGTYSKGPFCEECNISCKECADNPTKCTDCPDGKYLFNNECVDKCPERSVRDGNKCLSECGANQFLYLDMCFNQCPKGTFKKGIICEVCHSSCEECRGSPDMCIKCTEKMHLFNSKCWDQCPEDYYTYKNVCVAECPASTLINGNECVDHCPKGKYNLNRICTNCDSSCANCENSSTLCTKCHKNKYLFSNQCLNDCPNQTYYYQNECVKVCPSGSYLSDSICKDALEYYGITVEHKRESKVPKVQAIIAITLLSIAFVAGGAYLAFIIIKG</sequence>
<keyword evidence="4" id="KW-0808">Transferase</keyword>
<feature type="chain" id="PRO_5047247964" description="receptor protein-tyrosine kinase" evidence="18">
    <location>
        <begin position="17"/>
        <end position="634"/>
    </location>
</feature>
<evidence type="ECO:0000313" key="20">
    <source>
        <dbReference type="EMBL" id="KAK8897038.1"/>
    </source>
</evidence>
<dbReference type="InterPro" id="IPR006212">
    <property type="entry name" value="Furin_repeat"/>
</dbReference>
<evidence type="ECO:0000256" key="3">
    <source>
        <dbReference type="ARBA" id="ARBA00022475"/>
    </source>
</evidence>
<evidence type="ECO:0000256" key="13">
    <source>
        <dbReference type="ARBA" id="ARBA00023157"/>
    </source>
</evidence>
<evidence type="ECO:0000256" key="5">
    <source>
        <dbReference type="ARBA" id="ARBA00022692"/>
    </source>
</evidence>
<evidence type="ECO:0000256" key="2">
    <source>
        <dbReference type="ARBA" id="ARBA00011902"/>
    </source>
</evidence>
<keyword evidence="13" id="KW-1015">Disulfide bond</keyword>
<keyword evidence="3" id="KW-1003">Cell membrane</keyword>
<evidence type="ECO:0000256" key="17">
    <source>
        <dbReference type="SAM" id="Phobius"/>
    </source>
</evidence>
<gene>
    <name evidence="20" type="ORF">M9Y10_014972</name>
</gene>
<accession>A0ABR2L108</accession>
<evidence type="ECO:0000256" key="18">
    <source>
        <dbReference type="SAM" id="SignalP"/>
    </source>
</evidence>
<feature type="transmembrane region" description="Helical" evidence="17">
    <location>
        <begin position="609"/>
        <end position="632"/>
    </location>
</feature>
<evidence type="ECO:0000256" key="9">
    <source>
        <dbReference type="ARBA" id="ARBA00022840"/>
    </source>
</evidence>
<evidence type="ECO:0000256" key="15">
    <source>
        <dbReference type="ARBA" id="ARBA00023180"/>
    </source>
</evidence>
<keyword evidence="9" id="KW-0067">ATP-binding</keyword>
<name>A0ABR2L108_9EUKA</name>
<dbReference type="EMBL" id="JAPFFF010000002">
    <property type="protein sequence ID" value="KAK8897038.1"/>
    <property type="molecule type" value="Genomic_DNA"/>
</dbReference>
<keyword evidence="21" id="KW-1185">Reference proteome</keyword>
<keyword evidence="12" id="KW-0829">Tyrosine-protein kinase</keyword>
<feature type="region of interest" description="Disordered" evidence="16">
    <location>
        <begin position="167"/>
        <end position="198"/>
    </location>
</feature>
<dbReference type="InterPro" id="IPR055163">
    <property type="entry name" value="ALK/LTK-like_GRD"/>
</dbReference>
<protein>
    <recommendedName>
        <fullName evidence="2">receptor protein-tyrosine kinase</fullName>
        <ecNumber evidence="2">2.7.10.1</ecNumber>
    </recommendedName>
</protein>
<dbReference type="SUPFAM" id="SSF57184">
    <property type="entry name" value="Growth factor receptor domain"/>
    <property type="match status" value="4"/>
</dbReference>
<evidence type="ECO:0000256" key="10">
    <source>
        <dbReference type="ARBA" id="ARBA00022989"/>
    </source>
</evidence>
<dbReference type="PANTHER" id="PTHR46987:SF7">
    <property type="entry name" value="TNFR-CYS DOMAIN-CONTAINING PROTEIN"/>
    <property type="match status" value="1"/>
</dbReference>
<dbReference type="Pfam" id="PF12810">
    <property type="entry name" value="ALK_LTK_GRD"/>
    <property type="match status" value="1"/>
</dbReference>
<organism evidence="20 21">
    <name type="scientific">Tritrichomonas musculus</name>
    <dbReference type="NCBI Taxonomy" id="1915356"/>
    <lineage>
        <taxon>Eukaryota</taxon>
        <taxon>Metamonada</taxon>
        <taxon>Parabasalia</taxon>
        <taxon>Tritrichomonadida</taxon>
        <taxon>Tritrichomonadidae</taxon>
        <taxon>Tritrichomonas</taxon>
    </lineage>
</organism>
<evidence type="ECO:0000256" key="8">
    <source>
        <dbReference type="ARBA" id="ARBA00022777"/>
    </source>
</evidence>
<keyword evidence="5 17" id="KW-0812">Transmembrane</keyword>
<comment type="caution">
    <text evidence="20">The sequence shown here is derived from an EMBL/GenBank/DDBJ whole genome shotgun (WGS) entry which is preliminary data.</text>
</comment>
<feature type="signal peptide" evidence="18">
    <location>
        <begin position="1"/>
        <end position="16"/>
    </location>
</feature>
<proteinExistence type="predicted"/>
<feature type="domain" description="ALK/LTK-like glycine-rich" evidence="19">
    <location>
        <begin position="29"/>
        <end position="264"/>
    </location>
</feature>
<evidence type="ECO:0000259" key="19">
    <source>
        <dbReference type="Pfam" id="PF12810"/>
    </source>
</evidence>
<evidence type="ECO:0000313" key="21">
    <source>
        <dbReference type="Proteomes" id="UP001470230"/>
    </source>
</evidence>
<evidence type="ECO:0000256" key="14">
    <source>
        <dbReference type="ARBA" id="ARBA00023170"/>
    </source>
</evidence>
<evidence type="ECO:0000256" key="12">
    <source>
        <dbReference type="ARBA" id="ARBA00023137"/>
    </source>
</evidence>
<keyword evidence="8" id="KW-0418">Kinase</keyword>
<keyword evidence="6 18" id="KW-0732">Signal</keyword>
<dbReference type="Proteomes" id="UP001470230">
    <property type="component" value="Unassembled WGS sequence"/>
</dbReference>
<keyword evidence="7" id="KW-0547">Nucleotide-binding</keyword>
<dbReference type="InterPro" id="IPR051514">
    <property type="entry name" value="R-spondin"/>
</dbReference>
<evidence type="ECO:0000256" key="1">
    <source>
        <dbReference type="ARBA" id="ARBA00004251"/>
    </source>
</evidence>
<evidence type="ECO:0000256" key="7">
    <source>
        <dbReference type="ARBA" id="ARBA00022741"/>
    </source>
</evidence>
<keyword evidence="11 17" id="KW-0472">Membrane</keyword>
<comment type="subcellular location">
    <subcellularLocation>
        <location evidence="1">Cell membrane</location>
        <topology evidence="1">Single-pass type I membrane protein</topology>
    </subcellularLocation>
</comment>
<keyword evidence="15" id="KW-0325">Glycoprotein</keyword>
<dbReference type="SMART" id="SM00261">
    <property type="entry name" value="FU"/>
    <property type="match status" value="5"/>
</dbReference>
<evidence type="ECO:0000256" key="11">
    <source>
        <dbReference type="ARBA" id="ARBA00023136"/>
    </source>
</evidence>
<dbReference type="CDD" id="cd00064">
    <property type="entry name" value="FU"/>
    <property type="match status" value="4"/>
</dbReference>
<evidence type="ECO:0000256" key="4">
    <source>
        <dbReference type="ARBA" id="ARBA00022679"/>
    </source>
</evidence>
<evidence type="ECO:0000256" key="16">
    <source>
        <dbReference type="SAM" id="MobiDB-lite"/>
    </source>
</evidence>
<keyword evidence="10 17" id="KW-1133">Transmembrane helix</keyword>
<keyword evidence="14" id="KW-0675">Receptor</keyword>